<gene>
    <name evidence="2" type="ORF">EVAR_87834_1</name>
</gene>
<sequence length="109" mass="11940">MKHFFSFAIKPMPRPGAVARFLYSCRIEQEKRNKSLCTLLQMCRGEWRGGCEVAVLAGGRGPCAARGRSSPPGPPPGRQTAGLRMGGKQQPSCIVPCESPRMLLYFVQS</sequence>
<dbReference type="EMBL" id="BGZK01001194">
    <property type="protein sequence ID" value="GBP73970.1"/>
    <property type="molecule type" value="Genomic_DNA"/>
</dbReference>
<evidence type="ECO:0000256" key="1">
    <source>
        <dbReference type="SAM" id="MobiDB-lite"/>
    </source>
</evidence>
<dbReference type="Proteomes" id="UP000299102">
    <property type="component" value="Unassembled WGS sequence"/>
</dbReference>
<protein>
    <submittedName>
        <fullName evidence="2">Uncharacterized protein</fullName>
    </submittedName>
</protein>
<keyword evidence="3" id="KW-1185">Reference proteome</keyword>
<reference evidence="2 3" key="1">
    <citation type="journal article" date="2019" name="Commun. Biol.">
        <title>The bagworm genome reveals a unique fibroin gene that provides high tensile strength.</title>
        <authorList>
            <person name="Kono N."/>
            <person name="Nakamura H."/>
            <person name="Ohtoshi R."/>
            <person name="Tomita M."/>
            <person name="Numata K."/>
            <person name="Arakawa K."/>
        </authorList>
    </citation>
    <scope>NUCLEOTIDE SEQUENCE [LARGE SCALE GENOMIC DNA]</scope>
</reference>
<proteinExistence type="predicted"/>
<evidence type="ECO:0000313" key="2">
    <source>
        <dbReference type="EMBL" id="GBP73970.1"/>
    </source>
</evidence>
<evidence type="ECO:0000313" key="3">
    <source>
        <dbReference type="Proteomes" id="UP000299102"/>
    </source>
</evidence>
<name>A0A4C1YFZ1_EUMVA</name>
<accession>A0A4C1YFZ1</accession>
<feature type="region of interest" description="Disordered" evidence="1">
    <location>
        <begin position="63"/>
        <end position="90"/>
    </location>
</feature>
<organism evidence="2 3">
    <name type="scientific">Eumeta variegata</name>
    <name type="common">Bagworm moth</name>
    <name type="synonym">Eumeta japonica</name>
    <dbReference type="NCBI Taxonomy" id="151549"/>
    <lineage>
        <taxon>Eukaryota</taxon>
        <taxon>Metazoa</taxon>
        <taxon>Ecdysozoa</taxon>
        <taxon>Arthropoda</taxon>
        <taxon>Hexapoda</taxon>
        <taxon>Insecta</taxon>
        <taxon>Pterygota</taxon>
        <taxon>Neoptera</taxon>
        <taxon>Endopterygota</taxon>
        <taxon>Lepidoptera</taxon>
        <taxon>Glossata</taxon>
        <taxon>Ditrysia</taxon>
        <taxon>Tineoidea</taxon>
        <taxon>Psychidae</taxon>
        <taxon>Oiketicinae</taxon>
        <taxon>Eumeta</taxon>
    </lineage>
</organism>
<comment type="caution">
    <text evidence="2">The sequence shown here is derived from an EMBL/GenBank/DDBJ whole genome shotgun (WGS) entry which is preliminary data.</text>
</comment>
<dbReference type="AlphaFoldDB" id="A0A4C1YFZ1"/>